<protein>
    <submittedName>
        <fullName evidence="1">Short-chain dehydrogenase</fullName>
    </submittedName>
</protein>
<reference evidence="1" key="1">
    <citation type="submission" date="2024-09" db="EMBL/GenBank/DDBJ databases">
        <title>Draft Genome Sequences of Neofusicoccum parvum.</title>
        <authorList>
            <person name="Ashida A."/>
            <person name="Camagna M."/>
            <person name="Tanaka A."/>
            <person name="Takemoto D."/>
        </authorList>
    </citation>
    <scope>NUCLEOTIDE SEQUENCE</scope>
    <source>
        <strain evidence="1">PPO83</strain>
    </source>
</reference>
<proteinExistence type="predicted"/>
<sequence>MRRLEVYIASSNASRIQQSVDNLKKKHPGADISGQTCDLSGQNVRKNLENVLESVKLLDHIVFTAGDALAIVPLDNINLEAIHKAGHIRFAIPLLLAKLAPHYLKPGHQSSLTLTTGMGGEKPFPNWSLVAGYLTGLQGLTRNLALDLEPIRVNLVSPGVVDTPLHGPGGVPDEMKGSTALGKVGAPEEAAEVYLYFMKDTNATGSCISSNGGALLL</sequence>
<evidence type="ECO:0000313" key="1">
    <source>
        <dbReference type="EMBL" id="GME47519.1"/>
    </source>
</evidence>
<dbReference type="EMBL" id="BSXG01000133">
    <property type="protein sequence ID" value="GME47519.1"/>
    <property type="molecule type" value="Genomic_DNA"/>
</dbReference>
<organism evidence="1 2">
    <name type="scientific">Neofusicoccum parvum</name>
    <dbReference type="NCBI Taxonomy" id="310453"/>
    <lineage>
        <taxon>Eukaryota</taxon>
        <taxon>Fungi</taxon>
        <taxon>Dikarya</taxon>
        <taxon>Ascomycota</taxon>
        <taxon>Pezizomycotina</taxon>
        <taxon>Dothideomycetes</taxon>
        <taxon>Dothideomycetes incertae sedis</taxon>
        <taxon>Botryosphaeriales</taxon>
        <taxon>Botryosphaeriaceae</taxon>
        <taxon>Neofusicoccum</taxon>
    </lineage>
</organism>
<comment type="caution">
    <text evidence="1">The sequence shown here is derived from an EMBL/GenBank/DDBJ whole genome shotgun (WGS) entry which is preliminary data.</text>
</comment>
<keyword evidence="2" id="KW-1185">Reference proteome</keyword>
<gene>
    <name evidence="1" type="primary">g6511</name>
    <name evidence="1" type="ORF">NpPPO83_00006511</name>
</gene>
<evidence type="ECO:0000313" key="2">
    <source>
        <dbReference type="Proteomes" id="UP001165186"/>
    </source>
</evidence>
<dbReference type="Proteomes" id="UP001165186">
    <property type="component" value="Unassembled WGS sequence"/>
</dbReference>
<accession>A0ACB5SLY5</accession>
<name>A0ACB5SLY5_9PEZI</name>